<name>X6MV71_RETFI</name>
<evidence type="ECO:0000313" key="2">
    <source>
        <dbReference type="Proteomes" id="UP000023152"/>
    </source>
</evidence>
<comment type="caution">
    <text evidence="1">The sequence shown here is derived from an EMBL/GenBank/DDBJ whole genome shotgun (WGS) entry which is preliminary data.</text>
</comment>
<feature type="non-terminal residue" evidence="1">
    <location>
        <position position="153"/>
    </location>
</feature>
<dbReference type="Proteomes" id="UP000023152">
    <property type="component" value="Unassembled WGS sequence"/>
</dbReference>
<dbReference type="EMBL" id="ASPP01016416">
    <property type="protein sequence ID" value="ETO17541.1"/>
    <property type="molecule type" value="Genomic_DNA"/>
</dbReference>
<reference evidence="1 2" key="1">
    <citation type="journal article" date="2013" name="Curr. Biol.">
        <title>The Genome of the Foraminiferan Reticulomyxa filosa.</title>
        <authorList>
            <person name="Glockner G."/>
            <person name="Hulsmann N."/>
            <person name="Schleicher M."/>
            <person name="Noegel A.A."/>
            <person name="Eichinger L."/>
            <person name="Gallinger C."/>
            <person name="Pawlowski J."/>
            <person name="Sierra R."/>
            <person name="Euteneuer U."/>
            <person name="Pillet L."/>
            <person name="Moustafa A."/>
            <person name="Platzer M."/>
            <person name="Groth M."/>
            <person name="Szafranski K."/>
            <person name="Schliwa M."/>
        </authorList>
    </citation>
    <scope>NUCLEOTIDE SEQUENCE [LARGE SCALE GENOMIC DNA]</scope>
</reference>
<accession>X6MV71</accession>
<organism evidence="1 2">
    <name type="scientific">Reticulomyxa filosa</name>
    <dbReference type="NCBI Taxonomy" id="46433"/>
    <lineage>
        <taxon>Eukaryota</taxon>
        <taxon>Sar</taxon>
        <taxon>Rhizaria</taxon>
        <taxon>Retaria</taxon>
        <taxon>Foraminifera</taxon>
        <taxon>Monothalamids</taxon>
        <taxon>Reticulomyxidae</taxon>
        <taxon>Reticulomyxa</taxon>
    </lineage>
</organism>
<protein>
    <submittedName>
        <fullName evidence="1">Uncharacterized protein</fullName>
    </submittedName>
</protein>
<gene>
    <name evidence="1" type="ORF">RFI_19780</name>
</gene>
<proteinExistence type="predicted"/>
<keyword evidence="2" id="KW-1185">Reference proteome</keyword>
<sequence>MPDKKTKLLLTKLFKLKKHLNFIKKLKFKKILIFQKLKTKNFAQQKKQNFLSNQRAVHHDQMSRGNKKHLHQAVKFMIITECLRNKVFDYKANGEPLAIIIYYLIQIKDKNKYSKYLLVLFTISKIFAKQLRIPNCKIIIAKTVVEMKRFPAT</sequence>
<dbReference type="AlphaFoldDB" id="X6MV71"/>
<evidence type="ECO:0000313" key="1">
    <source>
        <dbReference type="EMBL" id="ETO17541.1"/>
    </source>
</evidence>